<accession>A0A382EIX2</accession>
<proteinExistence type="predicted"/>
<evidence type="ECO:0008006" key="2">
    <source>
        <dbReference type="Google" id="ProtNLM"/>
    </source>
</evidence>
<dbReference type="AlphaFoldDB" id="A0A382EIX2"/>
<reference evidence="1" key="1">
    <citation type="submission" date="2018-05" db="EMBL/GenBank/DDBJ databases">
        <authorList>
            <person name="Lanie J.A."/>
            <person name="Ng W.-L."/>
            <person name="Kazmierczak K.M."/>
            <person name="Andrzejewski T.M."/>
            <person name="Davidsen T.M."/>
            <person name="Wayne K.J."/>
            <person name="Tettelin H."/>
            <person name="Glass J.I."/>
            <person name="Rusch D."/>
            <person name="Podicherti R."/>
            <person name="Tsui H.-C.T."/>
            <person name="Winkler M.E."/>
        </authorList>
    </citation>
    <scope>NUCLEOTIDE SEQUENCE</scope>
</reference>
<name>A0A382EIX2_9ZZZZ</name>
<evidence type="ECO:0000313" key="1">
    <source>
        <dbReference type="EMBL" id="SVB50272.1"/>
    </source>
</evidence>
<dbReference type="InterPro" id="IPR024364">
    <property type="entry name" value="Baseplate_phage_T4-like"/>
</dbReference>
<dbReference type="Pfam" id="PF12322">
    <property type="entry name" value="T4_baseplate"/>
    <property type="match status" value="1"/>
</dbReference>
<sequence length="235" mass="26420">MGLPILETPMHSTVLPSSEQRVEFRPFLVGEQKVLMIAQESDDQNTQIREMIRLINVCCDDVNAEKLPTVDLEWLFLQIRIKSVGETSNVTMDCADCGVKNDVVVDLESTQVIQEEDVSNIVKLTDTISLQLTWATYEAMKGLDITDENTKTKDAFILMNRCITAVISGDEVMTRDDFSEKELLTFIDSMSIEMLEGVQEYLGSAPILQIETGYKCKGCEKQEEVKLEGIGNFFA</sequence>
<gene>
    <name evidence="1" type="ORF">METZ01_LOCUS203126</name>
</gene>
<organism evidence="1">
    <name type="scientific">marine metagenome</name>
    <dbReference type="NCBI Taxonomy" id="408172"/>
    <lineage>
        <taxon>unclassified sequences</taxon>
        <taxon>metagenomes</taxon>
        <taxon>ecological metagenomes</taxon>
    </lineage>
</organism>
<dbReference type="EMBL" id="UINC01044603">
    <property type="protein sequence ID" value="SVB50272.1"/>
    <property type="molecule type" value="Genomic_DNA"/>
</dbReference>
<protein>
    <recommendedName>
        <fullName evidence="2">Baseplate protein</fullName>
    </recommendedName>
</protein>